<dbReference type="Proteomes" id="UP001597389">
    <property type="component" value="Unassembled WGS sequence"/>
</dbReference>
<dbReference type="RefSeq" id="WP_377090872.1">
    <property type="nucleotide sequence ID" value="NZ_JBHSJL010000014.1"/>
</dbReference>
<organism evidence="2 3">
    <name type="scientific">Rubritalea tangerina</name>
    <dbReference type="NCBI Taxonomy" id="430798"/>
    <lineage>
        <taxon>Bacteria</taxon>
        <taxon>Pseudomonadati</taxon>
        <taxon>Verrucomicrobiota</taxon>
        <taxon>Verrucomicrobiia</taxon>
        <taxon>Verrucomicrobiales</taxon>
        <taxon>Rubritaleaceae</taxon>
        <taxon>Rubritalea</taxon>
    </lineage>
</organism>
<evidence type="ECO:0000313" key="2">
    <source>
        <dbReference type="EMBL" id="MFD2158712.1"/>
    </source>
</evidence>
<gene>
    <name evidence="2" type="ORF">ACFSW8_07380</name>
</gene>
<evidence type="ECO:0000313" key="3">
    <source>
        <dbReference type="Proteomes" id="UP001597389"/>
    </source>
</evidence>
<keyword evidence="3" id="KW-1185">Reference proteome</keyword>
<name>A0ABW4ZAM2_9BACT</name>
<dbReference type="EMBL" id="JBHUJB010000031">
    <property type="protein sequence ID" value="MFD2158712.1"/>
    <property type="molecule type" value="Genomic_DNA"/>
</dbReference>
<evidence type="ECO:0000256" key="1">
    <source>
        <dbReference type="SAM" id="SignalP"/>
    </source>
</evidence>
<comment type="caution">
    <text evidence="2">The sequence shown here is derived from an EMBL/GenBank/DDBJ whole genome shotgun (WGS) entry which is preliminary data.</text>
</comment>
<protein>
    <recommendedName>
        <fullName evidence="4">Outer membrane lipoprotein carrier protein LolA</fullName>
    </recommendedName>
</protein>
<proteinExistence type="predicted"/>
<sequence length="205" mass="23301">MIKRIFLISMSLLASVHAQQLVGGEVALKPEVSASVKKSVQALGNEVLKSNYRFAVDKMYPRWRVRQAKRLGSETLLLESFNKAGAQMQEAGITIDSFVAQPAWKAYRVHPKKKPGVREIRSSEDVSYELLVFVPTKMKMTFYIKDAPKRSFMRESFQIALAQEGTNQWTFIDGATIRVQDLRSMFPLLPHGLELPKKLDTEIKN</sequence>
<accession>A0ABW4ZAM2</accession>
<evidence type="ECO:0008006" key="4">
    <source>
        <dbReference type="Google" id="ProtNLM"/>
    </source>
</evidence>
<reference evidence="3" key="1">
    <citation type="journal article" date="2019" name="Int. J. Syst. Evol. Microbiol.">
        <title>The Global Catalogue of Microorganisms (GCM) 10K type strain sequencing project: providing services to taxonomists for standard genome sequencing and annotation.</title>
        <authorList>
            <consortium name="The Broad Institute Genomics Platform"/>
            <consortium name="The Broad Institute Genome Sequencing Center for Infectious Disease"/>
            <person name="Wu L."/>
            <person name="Ma J."/>
        </authorList>
    </citation>
    <scope>NUCLEOTIDE SEQUENCE [LARGE SCALE GENOMIC DNA]</scope>
    <source>
        <strain evidence="3">CCUG 57942</strain>
    </source>
</reference>
<keyword evidence="1" id="KW-0732">Signal</keyword>
<feature type="signal peptide" evidence="1">
    <location>
        <begin position="1"/>
        <end position="18"/>
    </location>
</feature>
<feature type="chain" id="PRO_5047030583" description="Outer membrane lipoprotein carrier protein LolA" evidence="1">
    <location>
        <begin position="19"/>
        <end position="205"/>
    </location>
</feature>